<keyword evidence="3" id="KW-1185">Reference proteome</keyword>
<name>A0A371CQR5_9APHY</name>
<dbReference type="EMBL" id="KZ857480">
    <property type="protein sequence ID" value="RDX42632.1"/>
    <property type="molecule type" value="Genomic_DNA"/>
</dbReference>
<dbReference type="InterPro" id="IPR046496">
    <property type="entry name" value="DUF6589"/>
</dbReference>
<feature type="domain" description="DUF6589" evidence="1">
    <location>
        <begin position="341"/>
        <end position="444"/>
    </location>
</feature>
<evidence type="ECO:0000313" key="2">
    <source>
        <dbReference type="EMBL" id="RDX42632.1"/>
    </source>
</evidence>
<dbReference type="STRING" id="139420.A0A371CQR5"/>
<feature type="domain" description="DUF6589" evidence="1">
    <location>
        <begin position="134"/>
        <end position="337"/>
    </location>
</feature>
<dbReference type="Proteomes" id="UP000256964">
    <property type="component" value="Unassembled WGS sequence"/>
</dbReference>
<protein>
    <recommendedName>
        <fullName evidence="1">DUF6589 domain-containing protein</fullName>
    </recommendedName>
</protein>
<dbReference type="OrthoDB" id="2803256at2759"/>
<dbReference type="AlphaFoldDB" id="A0A371CQR5"/>
<sequence length="472" mass="54253">MVAICMFAFVRNRATNILALPLGLFFKISGTSERVLGVLSNIGLSISSRTVERVKERISEDAVQLAIDLLTGPSLCFIIFDNINLYLRKWQERLTNRHSMIHATNVAVIAISQGDAAKVEDVQAHLAMRGRRINATFDDVRPTAEDGEVMRKSFECSIAEMIVRYAPGSTNWTGRAEMLEKIRADMPKDRPLEPEVTDARPFGVINVNEGSKKGIIQVVERIQEKSTMSEEQWESKVRLMQGDWLTASNMRKARAQRKDDVSIFERLENLEIVSALWHFALNATHMIVRTHFGNAITDPTSLPAHKGLLRRTWDALKPNYAAAKSLIRHSLIARILRSRKIQEEYTTSPKARAAQAASDDWLAHDIYFMRDALLFMYWAFAFRGASQHNYARECVEILLKWKYELGPELRAALERSWFVNRWGKPGRWIAADLYLEQCNFWVKVREHLLVTVRTRTEYIPARLRGDRKRCNY</sequence>
<gene>
    <name evidence="2" type="ORF">OH76DRAFT_1362439</name>
</gene>
<evidence type="ECO:0000313" key="3">
    <source>
        <dbReference type="Proteomes" id="UP000256964"/>
    </source>
</evidence>
<organism evidence="2 3">
    <name type="scientific">Lentinus brumalis</name>
    <dbReference type="NCBI Taxonomy" id="2498619"/>
    <lineage>
        <taxon>Eukaryota</taxon>
        <taxon>Fungi</taxon>
        <taxon>Dikarya</taxon>
        <taxon>Basidiomycota</taxon>
        <taxon>Agaricomycotina</taxon>
        <taxon>Agaricomycetes</taxon>
        <taxon>Polyporales</taxon>
        <taxon>Polyporaceae</taxon>
        <taxon>Lentinus</taxon>
    </lineage>
</organism>
<dbReference type="Pfam" id="PF20231">
    <property type="entry name" value="DUF6589"/>
    <property type="match status" value="2"/>
</dbReference>
<reference evidence="2 3" key="1">
    <citation type="journal article" date="2018" name="Biotechnol. Biofuels">
        <title>Integrative visual omics of the white-rot fungus Polyporus brumalis exposes the biotechnological potential of its oxidative enzymes for delignifying raw plant biomass.</title>
        <authorList>
            <person name="Miyauchi S."/>
            <person name="Rancon A."/>
            <person name="Drula E."/>
            <person name="Hage H."/>
            <person name="Chaduli D."/>
            <person name="Favel A."/>
            <person name="Grisel S."/>
            <person name="Henrissat B."/>
            <person name="Herpoel-Gimbert I."/>
            <person name="Ruiz-Duenas F.J."/>
            <person name="Chevret D."/>
            <person name="Hainaut M."/>
            <person name="Lin J."/>
            <person name="Wang M."/>
            <person name="Pangilinan J."/>
            <person name="Lipzen A."/>
            <person name="Lesage-Meessen L."/>
            <person name="Navarro D."/>
            <person name="Riley R."/>
            <person name="Grigoriev I.V."/>
            <person name="Zhou S."/>
            <person name="Raouche S."/>
            <person name="Rosso M.N."/>
        </authorList>
    </citation>
    <scope>NUCLEOTIDE SEQUENCE [LARGE SCALE GENOMIC DNA]</scope>
    <source>
        <strain evidence="2 3">BRFM 1820</strain>
    </source>
</reference>
<accession>A0A371CQR5</accession>
<proteinExistence type="predicted"/>
<evidence type="ECO:0000259" key="1">
    <source>
        <dbReference type="Pfam" id="PF20231"/>
    </source>
</evidence>